<evidence type="ECO:0000313" key="1">
    <source>
        <dbReference type="EMBL" id="KAJ8929020.1"/>
    </source>
</evidence>
<accession>A0AAV8WQH7</accession>
<dbReference type="Proteomes" id="UP001162156">
    <property type="component" value="Unassembled WGS sequence"/>
</dbReference>
<keyword evidence="2" id="KW-1185">Reference proteome</keyword>
<reference evidence="1" key="1">
    <citation type="journal article" date="2023" name="Insect Mol. Biol.">
        <title>Genome sequencing provides insights into the evolution of gene families encoding plant cell wall-degrading enzymes in longhorned beetles.</title>
        <authorList>
            <person name="Shin N.R."/>
            <person name="Okamura Y."/>
            <person name="Kirsch R."/>
            <person name="Pauchet Y."/>
        </authorList>
    </citation>
    <scope>NUCLEOTIDE SEQUENCE</scope>
    <source>
        <strain evidence="1">RBIC_L_NR</strain>
    </source>
</reference>
<organism evidence="1 2">
    <name type="scientific">Rhamnusium bicolor</name>
    <dbReference type="NCBI Taxonomy" id="1586634"/>
    <lineage>
        <taxon>Eukaryota</taxon>
        <taxon>Metazoa</taxon>
        <taxon>Ecdysozoa</taxon>
        <taxon>Arthropoda</taxon>
        <taxon>Hexapoda</taxon>
        <taxon>Insecta</taxon>
        <taxon>Pterygota</taxon>
        <taxon>Neoptera</taxon>
        <taxon>Endopterygota</taxon>
        <taxon>Coleoptera</taxon>
        <taxon>Polyphaga</taxon>
        <taxon>Cucujiformia</taxon>
        <taxon>Chrysomeloidea</taxon>
        <taxon>Cerambycidae</taxon>
        <taxon>Lepturinae</taxon>
        <taxon>Rhagiini</taxon>
        <taxon>Rhamnusium</taxon>
    </lineage>
</organism>
<name>A0AAV8WQH7_9CUCU</name>
<dbReference type="InterPro" id="IPR029058">
    <property type="entry name" value="AB_hydrolase_fold"/>
</dbReference>
<dbReference type="Gene3D" id="3.40.50.1820">
    <property type="entry name" value="alpha/beta hydrolase"/>
    <property type="match status" value="1"/>
</dbReference>
<dbReference type="AlphaFoldDB" id="A0AAV8WQH7"/>
<evidence type="ECO:0000313" key="2">
    <source>
        <dbReference type="Proteomes" id="UP001162156"/>
    </source>
</evidence>
<gene>
    <name evidence="1" type="ORF">NQ314_018331</name>
</gene>
<proteinExistence type="predicted"/>
<dbReference type="EMBL" id="JANEYF010005151">
    <property type="protein sequence ID" value="KAJ8929020.1"/>
    <property type="molecule type" value="Genomic_DNA"/>
</dbReference>
<protein>
    <submittedName>
        <fullName evidence="1">Uncharacterized protein</fullName>
    </submittedName>
</protein>
<comment type="caution">
    <text evidence="1">The sequence shown here is derived from an EMBL/GenBank/DDBJ whole genome shotgun (WGS) entry which is preliminary data.</text>
</comment>
<sequence>MKLPLKNMVADLLNMHEILPHTTLVKNIAKTMCNDGSEVRELCADILFFLSGYDSPQLNRVCDINL</sequence>